<dbReference type="OrthoDB" id="10062838at2759"/>
<feature type="transmembrane region" description="Helical" evidence="1">
    <location>
        <begin position="313"/>
        <end position="337"/>
    </location>
</feature>
<keyword evidence="4" id="KW-1185">Reference proteome</keyword>
<proteinExistence type="predicted"/>
<evidence type="ECO:0000256" key="1">
    <source>
        <dbReference type="SAM" id="Phobius"/>
    </source>
</evidence>
<protein>
    <recommendedName>
        <fullName evidence="5">EamA domain-containing protein</fullName>
    </recommendedName>
</protein>
<feature type="transmembrane region" description="Helical" evidence="1">
    <location>
        <begin position="167"/>
        <end position="185"/>
    </location>
</feature>
<accession>A0A4S8MQ98</accession>
<feature type="signal peptide" evidence="2">
    <location>
        <begin position="1"/>
        <end position="28"/>
    </location>
</feature>
<dbReference type="PANTHER" id="PTHR19346:SF4">
    <property type="entry name" value="SUGAR PHOSPHATE TRANSPORTER DOMAIN-CONTAINING PROTEIN"/>
    <property type="match status" value="1"/>
</dbReference>
<dbReference type="PANTHER" id="PTHR19346">
    <property type="entry name" value="SUGAR PHOSPHATE TRANSPORTER DOMAIN-CONTAINING PROTEIN"/>
    <property type="match status" value="1"/>
</dbReference>
<feature type="transmembrane region" description="Helical" evidence="1">
    <location>
        <begin position="368"/>
        <end position="389"/>
    </location>
</feature>
<keyword evidence="2" id="KW-0732">Signal</keyword>
<dbReference type="Proteomes" id="UP000297245">
    <property type="component" value="Unassembled WGS sequence"/>
</dbReference>
<keyword evidence="1" id="KW-1133">Transmembrane helix</keyword>
<reference evidence="3 4" key="1">
    <citation type="journal article" date="2019" name="Nat. Ecol. Evol.">
        <title>Megaphylogeny resolves global patterns of mushroom evolution.</title>
        <authorList>
            <person name="Varga T."/>
            <person name="Krizsan K."/>
            <person name="Foldi C."/>
            <person name="Dima B."/>
            <person name="Sanchez-Garcia M."/>
            <person name="Sanchez-Ramirez S."/>
            <person name="Szollosi G.J."/>
            <person name="Szarkandi J.G."/>
            <person name="Papp V."/>
            <person name="Albert L."/>
            <person name="Andreopoulos W."/>
            <person name="Angelini C."/>
            <person name="Antonin V."/>
            <person name="Barry K.W."/>
            <person name="Bougher N.L."/>
            <person name="Buchanan P."/>
            <person name="Buyck B."/>
            <person name="Bense V."/>
            <person name="Catcheside P."/>
            <person name="Chovatia M."/>
            <person name="Cooper J."/>
            <person name="Damon W."/>
            <person name="Desjardin D."/>
            <person name="Finy P."/>
            <person name="Geml J."/>
            <person name="Haridas S."/>
            <person name="Hughes K."/>
            <person name="Justo A."/>
            <person name="Karasinski D."/>
            <person name="Kautmanova I."/>
            <person name="Kiss B."/>
            <person name="Kocsube S."/>
            <person name="Kotiranta H."/>
            <person name="LaButti K.M."/>
            <person name="Lechner B.E."/>
            <person name="Liimatainen K."/>
            <person name="Lipzen A."/>
            <person name="Lukacs Z."/>
            <person name="Mihaltcheva S."/>
            <person name="Morgado L.N."/>
            <person name="Niskanen T."/>
            <person name="Noordeloos M.E."/>
            <person name="Ohm R.A."/>
            <person name="Ortiz-Santana B."/>
            <person name="Ovrebo C."/>
            <person name="Racz N."/>
            <person name="Riley R."/>
            <person name="Savchenko A."/>
            <person name="Shiryaev A."/>
            <person name="Soop K."/>
            <person name="Spirin V."/>
            <person name="Szebenyi C."/>
            <person name="Tomsovsky M."/>
            <person name="Tulloss R.E."/>
            <person name="Uehling J."/>
            <person name="Grigoriev I.V."/>
            <person name="Vagvolgyi C."/>
            <person name="Papp T."/>
            <person name="Martin F.M."/>
            <person name="Miettinen O."/>
            <person name="Hibbett D.S."/>
            <person name="Nagy L.G."/>
        </authorList>
    </citation>
    <scope>NUCLEOTIDE SEQUENCE [LARGE SCALE GENOMIC DNA]</scope>
    <source>
        <strain evidence="3 4">CBS 962.96</strain>
    </source>
</reference>
<evidence type="ECO:0000313" key="3">
    <source>
        <dbReference type="EMBL" id="THV04971.1"/>
    </source>
</evidence>
<feature type="chain" id="PRO_5020493388" description="EamA domain-containing protein" evidence="2">
    <location>
        <begin position="29"/>
        <end position="392"/>
    </location>
</feature>
<name>A0A4S8MQ98_DENBC</name>
<keyword evidence="1" id="KW-0812">Transmembrane</keyword>
<feature type="transmembrane region" description="Helical" evidence="1">
    <location>
        <begin position="44"/>
        <end position="65"/>
    </location>
</feature>
<evidence type="ECO:0000313" key="4">
    <source>
        <dbReference type="Proteomes" id="UP000297245"/>
    </source>
</evidence>
<sequence>MSAPASQLGSKLTTFVFTLTLLAFVVESQCTQYVQTTLSYSHPFFLFYLAHSCFIISLPCHLLYLTQTTGRPASVFIKGLKLAIIEHFSPHNIRTVGSLEVAKFPLYQFVFIVVAVTAAVTIPALLWFAAITISSVTDVTAIWNTNAFFSYLISVKVFGLKWEIRKLGAVVLATLGVLVVVYGGSTSSDGSSTSAAQTDINEPSKALIGDLMTFVASVGYAGYQVFYKKYAAFVDPEDKDEAEYEPLPNADNSANAHDLADEDVVYPPPYGLYSNMLTSAIGLCTMSLLWIPIPFLHWFGIESFALPQNPMTVVVILAIVLSGAVFNAGFMILLAILGPIITSVGGLLTIVLVFVSDVALGATEALNVWSVMGSATIIAAFGVLAYDILNRR</sequence>
<evidence type="ECO:0008006" key="5">
    <source>
        <dbReference type="Google" id="ProtNLM"/>
    </source>
</evidence>
<dbReference type="EMBL" id="ML179052">
    <property type="protein sequence ID" value="THV04971.1"/>
    <property type="molecule type" value="Genomic_DNA"/>
</dbReference>
<dbReference type="InterPro" id="IPR026505">
    <property type="entry name" value="Solute_c_fam_35_mem_F3/F4"/>
</dbReference>
<organism evidence="3 4">
    <name type="scientific">Dendrothele bispora (strain CBS 962.96)</name>
    <dbReference type="NCBI Taxonomy" id="1314807"/>
    <lineage>
        <taxon>Eukaryota</taxon>
        <taxon>Fungi</taxon>
        <taxon>Dikarya</taxon>
        <taxon>Basidiomycota</taxon>
        <taxon>Agaricomycotina</taxon>
        <taxon>Agaricomycetes</taxon>
        <taxon>Agaricomycetidae</taxon>
        <taxon>Agaricales</taxon>
        <taxon>Agaricales incertae sedis</taxon>
        <taxon>Dendrothele</taxon>
    </lineage>
</organism>
<feature type="transmembrane region" description="Helical" evidence="1">
    <location>
        <begin position="280"/>
        <end position="301"/>
    </location>
</feature>
<feature type="transmembrane region" description="Helical" evidence="1">
    <location>
        <begin position="109"/>
        <end position="129"/>
    </location>
</feature>
<gene>
    <name evidence="3" type="ORF">K435DRAFT_150060</name>
</gene>
<keyword evidence="1" id="KW-0472">Membrane</keyword>
<feature type="transmembrane region" description="Helical" evidence="1">
    <location>
        <begin position="141"/>
        <end position="160"/>
    </location>
</feature>
<feature type="transmembrane region" description="Helical" evidence="1">
    <location>
        <begin position="205"/>
        <end position="223"/>
    </location>
</feature>
<dbReference type="AlphaFoldDB" id="A0A4S8MQ98"/>
<evidence type="ECO:0000256" key="2">
    <source>
        <dbReference type="SAM" id="SignalP"/>
    </source>
</evidence>